<proteinExistence type="predicted"/>
<dbReference type="PANTHER" id="PTHR23250">
    <property type="entry name" value="DYSFERLIN-RELATED"/>
    <property type="match status" value="1"/>
</dbReference>
<evidence type="ECO:0000313" key="4">
    <source>
        <dbReference type="WBParaSite" id="MBELARI_LOCUS19032"/>
    </source>
</evidence>
<evidence type="ECO:0000259" key="1">
    <source>
        <dbReference type="SMART" id="SM00693"/>
    </source>
</evidence>
<protein>
    <recommendedName>
        <fullName evidence="1 2">Peroxin/Ferlin domain-containing protein</fullName>
    </recommendedName>
</protein>
<dbReference type="Proteomes" id="UP000887575">
    <property type="component" value="Unassembled WGS sequence"/>
</dbReference>
<evidence type="ECO:0000313" key="3">
    <source>
        <dbReference type="Proteomes" id="UP000887575"/>
    </source>
</evidence>
<evidence type="ECO:0000259" key="2">
    <source>
        <dbReference type="SMART" id="SM00694"/>
    </source>
</evidence>
<reference evidence="4" key="1">
    <citation type="submission" date="2024-02" db="UniProtKB">
        <authorList>
            <consortium name="WormBaseParasite"/>
        </authorList>
    </citation>
    <scope>IDENTIFICATION</scope>
</reference>
<dbReference type="SMART" id="SM00693">
    <property type="entry name" value="DysFN"/>
    <property type="match status" value="2"/>
</dbReference>
<feature type="domain" description="Peroxin/Ferlin" evidence="2">
    <location>
        <begin position="147"/>
        <end position="182"/>
    </location>
</feature>
<feature type="domain" description="Peroxin/Ferlin" evidence="2">
    <location>
        <begin position="733"/>
        <end position="765"/>
    </location>
</feature>
<dbReference type="InterPro" id="IPR051513">
    <property type="entry name" value="Tectonin_beta-prop"/>
</dbReference>
<dbReference type="GO" id="GO:0016020">
    <property type="term" value="C:membrane"/>
    <property type="evidence" value="ECO:0007669"/>
    <property type="project" value="InterPro"/>
</dbReference>
<dbReference type="SMART" id="SM00706">
    <property type="entry name" value="TECPR"/>
    <property type="match status" value="6"/>
</dbReference>
<accession>A0AAF3EXU3</accession>
<dbReference type="SMART" id="SM00694">
    <property type="entry name" value="DysFC"/>
    <property type="match status" value="2"/>
</dbReference>
<dbReference type="InterPro" id="IPR006624">
    <property type="entry name" value="Beta-propeller_rpt_TECPR"/>
</dbReference>
<feature type="domain" description="Peroxin/Ferlin" evidence="1">
    <location>
        <begin position="676"/>
        <end position="731"/>
    </location>
</feature>
<dbReference type="InterPro" id="IPR006614">
    <property type="entry name" value="Peroxin/Ferlin"/>
</dbReference>
<organism evidence="3 4">
    <name type="scientific">Mesorhabditis belari</name>
    <dbReference type="NCBI Taxonomy" id="2138241"/>
    <lineage>
        <taxon>Eukaryota</taxon>
        <taxon>Metazoa</taxon>
        <taxon>Ecdysozoa</taxon>
        <taxon>Nematoda</taxon>
        <taxon>Chromadorea</taxon>
        <taxon>Rhabditida</taxon>
        <taxon>Rhabditina</taxon>
        <taxon>Rhabditomorpha</taxon>
        <taxon>Rhabditoidea</taxon>
        <taxon>Rhabditidae</taxon>
        <taxon>Mesorhabditinae</taxon>
        <taxon>Mesorhabditis</taxon>
    </lineage>
</organism>
<sequence>MNHGYLWAVTKAGTPQRINSKEKPEANEIYDWEDFPVHGVGGEPVHIIKLASTPEVVFAIDRGGHVYVFSTQTHLAIRQTVTTYSNQRWYPVIGWCSHTLPTDRPTFSNHDGTQRLTFESFSLRSDGWRWEEPWLVAQDSRRFDKEGWEYGLNFGRSIDWTSSQKSTSFVRRRLFKRTMRFVAIEHWIQMAMTNSEHKFLDLCAGNFASGSEGAFDLFALSEFGRIYRREGVCRNNPEGSKWGQIEGISSNDGGFEDISALGTSAAHRCLLVLTWDGRLYARWGMTPERPHGRGWMPINLPGSQPITGFALGYTSLWIVSVEAKIFTSNVSVDHKGIHLTQTNFREAGEAMCRMSCSRNDQVFAIANGTEVLHVRTGVCPEEPYGKIWTPMVHRNGENRMLQVDASTVSFTHRRIPKAWIDENFAPSTLDLSQIRDAQWRVKIISELREMNDRCWGVFQESIDGPEIENFARTDDQKWRLETRVAAIIANTGLLNWSEGVFQLSDTEIHVTLKRGTVYRRPLEDLCAIYPISSSKPAICVSMRPLSSSSLIRIGFSTDDERVQWIHELEKEIRRCAVLLPRDRRSQWAFSILDDGTPRCHVISQMRADKNNTQIPVSLDSAPTLLVPGHFIDISAGSERVVWAITSAGHVYALESRYDPLDEEVEYTYKQYDAQIETLIEHQKYAFFRGFLPFDGCSGNVYAWCDLFGKQKDKTMRLPRGWTWSDLEWKLKSDWEFGVRLDGEWGVAEKKASARRRVWQRERVFETSGPWIRVDCPPAESVHVSRNNDMILTWVITKSGDVLVRLGCCRAGPQGQDWFHVSSEWPIRLLCISSGNRVWALTKCNRLLVRECANAVDIYKIDWREVIVEEVTLSEIIEITACSRVLWMLRNDGRMLGVLAEKSGYLLYRIRNEIPLRRITVDRDGNLWAIGQQEIYRKNGTIREIRRSRPLEYEIPWEKIEMNDISMITIF</sequence>
<name>A0AAF3EXU3_9BILA</name>
<feature type="domain" description="Peroxin/Ferlin" evidence="1">
    <location>
        <begin position="76"/>
        <end position="137"/>
    </location>
</feature>
<dbReference type="PANTHER" id="PTHR23250:SF1">
    <property type="entry name" value="TECTONIN BETA-PROPELLER REPEAT-CONTAINING PROTEIN 1"/>
    <property type="match status" value="1"/>
</dbReference>
<dbReference type="AlphaFoldDB" id="A0AAF3EXU3"/>
<keyword evidence="3" id="KW-1185">Reference proteome</keyword>
<dbReference type="Pfam" id="PF06462">
    <property type="entry name" value="Hyd_WA"/>
    <property type="match status" value="1"/>
</dbReference>
<dbReference type="WBParaSite" id="MBELARI_LOCUS19032">
    <property type="protein sequence ID" value="MBELARI_LOCUS19032"/>
    <property type="gene ID" value="MBELARI_LOCUS19032"/>
</dbReference>